<comment type="pathway">
    <text evidence="1">Cofactor biosynthesis; iron-sulfur cluster biosynthesis.</text>
</comment>
<reference evidence="10" key="2">
    <citation type="submission" date="2023-06" db="EMBL/GenBank/DDBJ databases">
        <authorList>
            <consortium name="Lawrence Berkeley National Laboratory"/>
            <person name="Haridas S."/>
            <person name="Hensen N."/>
            <person name="Bonometti L."/>
            <person name="Westerberg I."/>
            <person name="Brannstrom I.O."/>
            <person name="Guillou S."/>
            <person name="Cros-Aarteil S."/>
            <person name="Calhoun S."/>
            <person name="Kuo A."/>
            <person name="Mondo S."/>
            <person name="Pangilinan J."/>
            <person name="Riley R."/>
            <person name="LaButti K."/>
            <person name="Andreopoulos B."/>
            <person name="Lipzen A."/>
            <person name="Chen C."/>
            <person name="Yanf M."/>
            <person name="Daum C."/>
            <person name="Ng V."/>
            <person name="Clum A."/>
            <person name="Steindorff A."/>
            <person name="Ohm R."/>
            <person name="Martin F."/>
            <person name="Silar P."/>
            <person name="Natvig D."/>
            <person name="Lalanne C."/>
            <person name="Gautier V."/>
            <person name="Ament-velasquez S.L."/>
            <person name="Kruys A."/>
            <person name="Hutchinson M.I."/>
            <person name="Powell A.J."/>
            <person name="Barry K."/>
            <person name="Miller A.N."/>
            <person name="Grigoriev I.V."/>
            <person name="Debuchy R."/>
            <person name="Gladieux P."/>
            <person name="Thoren M.H."/>
            <person name="Johannesson H."/>
        </authorList>
    </citation>
    <scope>NUCLEOTIDE SEQUENCE</scope>
    <source>
        <strain evidence="10">CBS 232.78</strain>
    </source>
</reference>
<reference evidence="10" key="1">
    <citation type="journal article" date="2023" name="Mol. Phylogenet. Evol.">
        <title>Genome-scale phylogeny and comparative genomics of the fungal order Sordariales.</title>
        <authorList>
            <person name="Hensen N."/>
            <person name="Bonometti L."/>
            <person name="Westerberg I."/>
            <person name="Brannstrom I.O."/>
            <person name="Guillou S."/>
            <person name="Cros-Aarteil S."/>
            <person name="Calhoun S."/>
            <person name="Haridas S."/>
            <person name="Kuo A."/>
            <person name="Mondo S."/>
            <person name="Pangilinan J."/>
            <person name="Riley R."/>
            <person name="LaButti K."/>
            <person name="Andreopoulos B."/>
            <person name="Lipzen A."/>
            <person name="Chen C."/>
            <person name="Yan M."/>
            <person name="Daum C."/>
            <person name="Ng V."/>
            <person name="Clum A."/>
            <person name="Steindorff A."/>
            <person name="Ohm R.A."/>
            <person name="Martin F."/>
            <person name="Silar P."/>
            <person name="Natvig D.O."/>
            <person name="Lalanne C."/>
            <person name="Gautier V."/>
            <person name="Ament-Velasquez S.L."/>
            <person name="Kruys A."/>
            <person name="Hutchinson M.I."/>
            <person name="Powell A.J."/>
            <person name="Barry K."/>
            <person name="Miller A.N."/>
            <person name="Grigoriev I.V."/>
            <person name="Debuchy R."/>
            <person name="Gladieux P."/>
            <person name="Hiltunen Thoren M."/>
            <person name="Johannesson H."/>
        </authorList>
    </citation>
    <scope>NUCLEOTIDE SEQUENCE</scope>
    <source>
        <strain evidence="10">CBS 232.78</strain>
    </source>
</reference>
<dbReference type="GO" id="GO:0005759">
    <property type="term" value="C:mitochondrial matrix"/>
    <property type="evidence" value="ECO:0007669"/>
    <property type="project" value="UniProtKB-SubCell"/>
</dbReference>
<comment type="caution">
    <text evidence="10">The sequence shown here is derived from an EMBL/GenBank/DDBJ whole genome shotgun (WGS) entry which is preliminary data.</text>
</comment>
<dbReference type="Proteomes" id="UP001285441">
    <property type="component" value="Unassembled WGS sequence"/>
</dbReference>
<organism evidence="10 11">
    <name type="scientific">Podospora didyma</name>
    <dbReference type="NCBI Taxonomy" id="330526"/>
    <lineage>
        <taxon>Eukaryota</taxon>
        <taxon>Fungi</taxon>
        <taxon>Dikarya</taxon>
        <taxon>Ascomycota</taxon>
        <taxon>Pezizomycotina</taxon>
        <taxon>Sordariomycetes</taxon>
        <taxon>Sordariomycetidae</taxon>
        <taxon>Sordariales</taxon>
        <taxon>Podosporaceae</taxon>
        <taxon>Podospora</taxon>
    </lineage>
</organism>
<dbReference type="Gene3D" id="3.90.1010.10">
    <property type="match status" value="1"/>
</dbReference>
<feature type="domain" description="NIF system FeS cluster assembly NifU N-terminal" evidence="9">
    <location>
        <begin position="128"/>
        <end position="251"/>
    </location>
</feature>
<proteinExistence type="inferred from homology"/>
<dbReference type="FunFam" id="3.90.1010.10:FF:000005">
    <property type="entry name" value="Iron-sulfur cluster assembly protein"/>
    <property type="match status" value="1"/>
</dbReference>
<evidence type="ECO:0000259" key="9">
    <source>
        <dbReference type="Pfam" id="PF01592"/>
    </source>
</evidence>
<accession>A0AAE0NGC9</accession>
<comment type="subcellular location">
    <subcellularLocation>
        <location evidence="8">Mitochondrion matrix</location>
    </subcellularLocation>
</comment>
<dbReference type="GO" id="GO:0005506">
    <property type="term" value="F:iron ion binding"/>
    <property type="evidence" value="ECO:0007669"/>
    <property type="project" value="UniProtKB-UniRule"/>
</dbReference>
<evidence type="ECO:0000256" key="8">
    <source>
        <dbReference type="RuleBase" id="RU362089"/>
    </source>
</evidence>
<comment type="similarity">
    <text evidence="2 8">Belongs to the NifU family.</text>
</comment>
<keyword evidence="11" id="KW-1185">Reference proteome</keyword>
<dbReference type="Pfam" id="PF01592">
    <property type="entry name" value="NifU_N"/>
    <property type="match status" value="1"/>
</dbReference>
<dbReference type="InterPro" id="IPR011339">
    <property type="entry name" value="ISCU"/>
</dbReference>
<evidence type="ECO:0000256" key="1">
    <source>
        <dbReference type="ARBA" id="ARBA00005151"/>
    </source>
</evidence>
<dbReference type="GO" id="GO:0051537">
    <property type="term" value="F:2 iron, 2 sulfur cluster binding"/>
    <property type="evidence" value="ECO:0007669"/>
    <property type="project" value="UniProtKB-KW"/>
</dbReference>
<keyword evidence="8" id="KW-0809">Transit peptide</keyword>
<comment type="function">
    <text evidence="8">Scaffold protein for the de novo synthesis of iron-sulfur (Fe-S) clusters within mitochondria, which is required for maturation of both mitochondrial and cytoplasmic [2Fe-2S] and [4Fe-4S] proteins.</text>
</comment>
<keyword evidence="3 8" id="KW-0001">2Fe-2S</keyword>
<protein>
    <recommendedName>
        <fullName evidence="8">Iron-sulfur cluster assembly protein</fullName>
    </recommendedName>
</protein>
<evidence type="ECO:0000256" key="5">
    <source>
        <dbReference type="ARBA" id="ARBA00023004"/>
    </source>
</evidence>
<evidence type="ECO:0000256" key="2">
    <source>
        <dbReference type="ARBA" id="ARBA00006420"/>
    </source>
</evidence>
<evidence type="ECO:0000256" key="6">
    <source>
        <dbReference type="ARBA" id="ARBA00023014"/>
    </source>
</evidence>
<keyword evidence="6 8" id="KW-0411">Iron-sulfur</keyword>
<dbReference type="SUPFAM" id="SSF82649">
    <property type="entry name" value="SufE/NifU"/>
    <property type="match status" value="1"/>
</dbReference>
<evidence type="ECO:0000256" key="3">
    <source>
        <dbReference type="ARBA" id="ARBA00022714"/>
    </source>
</evidence>
<dbReference type="EMBL" id="JAULSW010000005">
    <property type="protein sequence ID" value="KAK3380936.1"/>
    <property type="molecule type" value="Genomic_DNA"/>
</dbReference>
<evidence type="ECO:0000313" key="10">
    <source>
        <dbReference type="EMBL" id="KAK3380936.1"/>
    </source>
</evidence>
<dbReference type="NCBIfam" id="TIGR01999">
    <property type="entry name" value="iscU"/>
    <property type="match status" value="1"/>
</dbReference>
<evidence type="ECO:0000256" key="7">
    <source>
        <dbReference type="ARBA" id="ARBA00034078"/>
    </source>
</evidence>
<name>A0AAE0NGC9_9PEZI</name>
<keyword evidence="5 8" id="KW-0408">Iron</keyword>
<dbReference type="AlphaFoldDB" id="A0AAE0NGC9"/>
<dbReference type="InterPro" id="IPR002871">
    <property type="entry name" value="NIF_FeS_clus_asmbl_NifU_N"/>
</dbReference>
<dbReference type="GO" id="GO:0016226">
    <property type="term" value="P:iron-sulfur cluster assembly"/>
    <property type="evidence" value="ECO:0007669"/>
    <property type="project" value="UniProtKB-UniRule"/>
</dbReference>
<sequence>MLGKAWATRITRNRPFGHHRQWKSRISQESFTSSKLPRPFITQLDSINNNHKYRPYLAITNAIQSIESDKISPSNYQRATHTTNAKMLSRSVRAASAGRLLAATLRPAVVPTFRQLAPAVTVAPRRSYHEKVLDHYSRPRNVGTLDKTDSSVGEGLVGAPACGDVMRLHIKVDPNTNVISDVKFKTFGCGSAIASSSYLTELVRGMTLDQASKVKNTEIAKELCLPPVKLHCSMLAEDAIKSAINNYYTKNPQAKTTNLGGTEAKLEAVAA</sequence>
<evidence type="ECO:0000313" key="11">
    <source>
        <dbReference type="Proteomes" id="UP001285441"/>
    </source>
</evidence>
<dbReference type="PANTHER" id="PTHR10093">
    <property type="entry name" value="IRON-SULFUR CLUSTER ASSEMBLY ENZYME NIFU HOMOLOG"/>
    <property type="match status" value="1"/>
</dbReference>
<keyword evidence="4 8" id="KW-0479">Metal-binding</keyword>
<evidence type="ECO:0000256" key="4">
    <source>
        <dbReference type="ARBA" id="ARBA00022723"/>
    </source>
</evidence>
<dbReference type="CDD" id="cd06664">
    <property type="entry name" value="IscU_like"/>
    <property type="match status" value="1"/>
</dbReference>
<gene>
    <name evidence="10" type="ORF">B0H63DRAFT_474610</name>
</gene>
<comment type="cofactor">
    <cofactor evidence="7 8">
        <name>[2Fe-2S] cluster</name>
        <dbReference type="ChEBI" id="CHEBI:190135"/>
    </cofactor>
</comment>
<keyword evidence="8" id="KW-0496">Mitochondrion</keyword>